<dbReference type="SUPFAM" id="SSF53474">
    <property type="entry name" value="alpha/beta-Hydrolases"/>
    <property type="match status" value="1"/>
</dbReference>
<dbReference type="EMBL" id="WHLY01000002">
    <property type="protein sequence ID" value="MPR36453.1"/>
    <property type="molecule type" value="Genomic_DNA"/>
</dbReference>
<dbReference type="InterPro" id="IPR029058">
    <property type="entry name" value="AB_hydrolase_fold"/>
</dbReference>
<evidence type="ECO:0000313" key="1">
    <source>
        <dbReference type="EMBL" id="MPR36453.1"/>
    </source>
</evidence>
<reference evidence="1 2" key="1">
    <citation type="submission" date="2019-10" db="EMBL/GenBank/DDBJ databases">
        <title>Draft Genome Sequence of Cytophagaceae sp. SJW1-29.</title>
        <authorList>
            <person name="Choi A."/>
        </authorList>
    </citation>
    <scope>NUCLEOTIDE SEQUENCE [LARGE SCALE GENOMIC DNA]</scope>
    <source>
        <strain evidence="1 2">SJW1-29</strain>
    </source>
</reference>
<dbReference type="InterPro" id="IPR050583">
    <property type="entry name" value="Mycobacterial_A85_antigen"/>
</dbReference>
<dbReference type="InterPro" id="IPR000801">
    <property type="entry name" value="Esterase-like"/>
</dbReference>
<dbReference type="PANTHER" id="PTHR48098">
    <property type="entry name" value="ENTEROCHELIN ESTERASE-RELATED"/>
    <property type="match status" value="1"/>
</dbReference>
<dbReference type="Proteomes" id="UP000479293">
    <property type="component" value="Unassembled WGS sequence"/>
</dbReference>
<organism evidence="1 2">
    <name type="scientific">Salmonirosea aquatica</name>
    <dbReference type="NCBI Taxonomy" id="2654236"/>
    <lineage>
        <taxon>Bacteria</taxon>
        <taxon>Pseudomonadati</taxon>
        <taxon>Bacteroidota</taxon>
        <taxon>Cytophagia</taxon>
        <taxon>Cytophagales</taxon>
        <taxon>Spirosomataceae</taxon>
        <taxon>Salmonirosea</taxon>
    </lineage>
</organism>
<dbReference type="Gene3D" id="3.40.50.1820">
    <property type="entry name" value="alpha/beta hydrolase"/>
    <property type="match status" value="1"/>
</dbReference>
<keyword evidence="2" id="KW-1185">Reference proteome</keyword>
<proteinExistence type="predicted"/>
<name>A0A7C9FZG3_9BACT</name>
<gene>
    <name evidence="1" type="ORF">GBK04_24720</name>
</gene>
<evidence type="ECO:0000313" key="2">
    <source>
        <dbReference type="Proteomes" id="UP000479293"/>
    </source>
</evidence>
<accession>A0A7C9FZG3</accession>
<dbReference type="RefSeq" id="WP_152764361.1">
    <property type="nucleotide sequence ID" value="NZ_WHLY01000002.1"/>
</dbReference>
<protein>
    <submittedName>
        <fullName evidence="1">Esterase</fullName>
    </submittedName>
</protein>
<dbReference type="PANTHER" id="PTHR48098:SF3">
    <property type="entry name" value="IRON(III) ENTEROBACTIN ESTERASE"/>
    <property type="match status" value="1"/>
</dbReference>
<sequence>MQENHIQYYSHHLGRSIDLLVFGHWGYPILVFPTTMGNYYQAKDMGLIDSVRHLVDSGQFKIYCIDSIDKESWYGRHLTPRMKVLNHIQYDKFLTNELVPMIQRDCSVDKIGVAGCSFGGFHALNFAFRHPGQVAHLISMSGAFDIRSFMGGYYDDNVYFNNPVDYIPHEEGWRYNHMKIVLGSSEWDICLNANLTMTRILNNKGINHWSDIRGWELHDWPLWHTMFPDYLSKIL</sequence>
<dbReference type="Pfam" id="PF00756">
    <property type="entry name" value="Esterase"/>
    <property type="match status" value="1"/>
</dbReference>
<comment type="caution">
    <text evidence="1">The sequence shown here is derived from an EMBL/GenBank/DDBJ whole genome shotgun (WGS) entry which is preliminary data.</text>
</comment>
<dbReference type="AlphaFoldDB" id="A0A7C9FZG3"/>